<dbReference type="Proteomes" id="UP000501237">
    <property type="component" value="Chromosome"/>
</dbReference>
<dbReference type="AlphaFoldDB" id="A0A679GUG9"/>
<dbReference type="KEGG" id="poj:PtoMrB4_47770"/>
<feature type="domain" description="ASCH" evidence="1">
    <location>
        <begin position="5"/>
        <end position="99"/>
    </location>
</feature>
<evidence type="ECO:0000313" key="2">
    <source>
        <dbReference type="EMBL" id="BCA30800.1"/>
    </source>
</evidence>
<dbReference type="Pfam" id="PF04266">
    <property type="entry name" value="ASCH"/>
    <property type="match status" value="1"/>
</dbReference>
<dbReference type="RefSeq" id="WP_172434658.1">
    <property type="nucleotide sequence ID" value="NZ_AP022642.1"/>
</dbReference>
<dbReference type="GeneID" id="57399998"/>
<proteinExistence type="predicted"/>
<dbReference type="Gene3D" id="2.30.130.30">
    <property type="entry name" value="Hypothetical protein"/>
    <property type="match status" value="1"/>
</dbReference>
<gene>
    <name evidence="2" type="ORF">PtoMrB4_47770</name>
</gene>
<evidence type="ECO:0000313" key="3">
    <source>
        <dbReference type="Proteomes" id="UP000501237"/>
    </source>
</evidence>
<organism evidence="2 3">
    <name type="scientific">Metapseudomonas otitidis</name>
    <dbReference type="NCBI Taxonomy" id="319939"/>
    <lineage>
        <taxon>Bacteria</taxon>
        <taxon>Pseudomonadati</taxon>
        <taxon>Pseudomonadota</taxon>
        <taxon>Gammaproteobacteria</taxon>
        <taxon>Pseudomonadales</taxon>
        <taxon>Pseudomonadaceae</taxon>
        <taxon>Metapseudomonas</taxon>
    </lineage>
</organism>
<dbReference type="SUPFAM" id="SSF88697">
    <property type="entry name" value="PUA domain-like"/>
    <property type="match status" value="1"/>
</dbReference>
<sequence length="137" mass="15640">MKVLLSIKPEYAEKILQGVKRYEFRKNIFKNKDVRTVVIYATMPVGKVVGEFDFDVVLSGPPNAIWSATHEFSGISRKFFNSYFKGRETAHAIKVSVVRRYCTPLALTHFVPSGNAPQSYRYISEEQGRLDLECLDS</sequence>
<name>A0A679GUG9_9GAMM</name>
<dbReference type="SMART" id="SM01022">
    <property type="entry name" value="ASCH"/>
    <property type="match status" value="1"/>
</dbReference>
<dbReference type="InterPro" id="IPR015947">
    <property type="entry name" value="PUA-like_sf"/>
</dbReference>
<reference evidence="2 3" key="1">
    <citation type="journal article" date="2020" name="Microbiol. Resour. Announc.">
        <title>Complete genome sequence of Pseudomonas otitidis strain MrB4, isolated from Lake Biwa in Japan.</title>
        <authorList>
            <person name="Miyazaki K."/>
            <person name="Hase E."/>
            <person name="Maruya T."/>
        </authorList>
    </citation>
    <scope>NUCLEOTIDE SEQUENCE [LARGE SCALE GENOMIC DNA]</scope>
    <source>
        <strain evidence="2 3">MrB4</strain>
    </source>
</reference>
<accession>A0A679GUG9</accession>
<dbReference type="EMBL" id="AP022642">
    <property type="protein sequence ID" value="BCA30800.1"/>
    <property type="molecule type" value="Genomic_DNA"/>
</dbReference>
<dbReference type="InterPro" id="IPR007374">
    <property type="entry name" value="ASCH_domain"/>
</dbReference>
<protein>
    <recommendedName>
        <fullName evidence="1">ASCH domain-containing protein</fullName>
    </recommendedName>
</protein>
<evidence type="ECO:0000259" key="1">
    <source>
        <dbReference type="SMART" id="SM01022"/>
    </source>
</evidence>